<dbReference type="VEuPathDB" id="FungiDB:H257_14769"/>
<dbReference type="GO" id="GO:0006629">
    <property type="term" value="P:lipid metabolic process"/>
    <property type="evidence" value="ECO:0007669"/>
    <property type="project" value="InterPro"/>
</dbReference>
<feature type="domain" description="GP-PDE" evidence="4">
    <location>
        <begin position="58"/>
        <end position="379"/>
    </location>
</feature>
<name>A0A397CDJ3_APHAT</name>
<dbReference type="PANTHER" id="PTHR43389">
    <property type="entry name" value="V-TYPE PROTON ATPASE SUBUNIT B"/>
    <property type="match status" value="1"/>
</dbReference>
<evidence type="ECO:0000256" key="3">
    <source>
        <dbReference type="ARBA" id="ARBA00023065"/>
    </source>
</evidence>
<evidence type="ECO:0000259" key="4">
    <source>
        <dbReference type="PROSITE" id="PS51704"/>
    </source>
</evidence>
<evidence type="ECO:0000256" key="1">
    <source>
        <dbReference type="ARBA" id="ARBA00008936"/>
    </source>
</evidence>
<evidence type="ECO:0000256" key="2">
    <source>
        <dbReference type="ARBA" id="ARBA00022448"/>
    </source>
</evidence>
<dbReference type="PANTHER" id="PTHR43389:SF4">
    <property type="entry name" value="V-TYPE PROTON ATPASE SUBUNIT B"/>
    <property type="match status" value="1"/>
</dbReference>
<dbReference type="Gene3D" id="3.40.50.12240">
    <property type="match status" value="1"/>
</dbReference>
<dbReference type="SUPFAM" id="SSF52540">
    <property type="entry name" value="P-loop containing nucleoside triphosphate hydrolases"/>
    <property type="match status" value="1"/>
</dbReference>
<dbReference type="GO" id="GO:0007035">
    <property type="term" value="P:vacuolar acidification"/>
    <property type="evidence" value="ECO:0007669"/>
    <property type="project" value="TreeGrafter"/>
</dbReference>
<dbReference type="PROSITE" id="PS51704">
    <property type="entry name" value="GP_PDE"/>
    <property type="match status" value="1"/>
</dbReference>
<protein>
    <recommendedName>
        <fullName evidence="4">GP-PDE domain-containing protein</fullName>
    </recommendedName>
</protein>
<keyword evidence="2" id="KW-0813">Transport</keyword>
<dbReference type="Proteomes" id="UP000265716">
    <property type="component" value="Unassembled WGS sequence"/>
</dbReference>
<proteinExistence type="inferred from homology"/>
<reference evidence="5 6" key="1">
    <citation type="submission" date="2018-08" db="EMBL/GenBank/DDBJ databases">
        <title>Aphanomyces genome sequencing and annotation.</title>
        <authorList>
            <person name="Minardi D."/>
            <person name="Oidtmann B."/>
            <person name="Van Der Giezen M."/>
            <person name="Studholme D.J."/>
        </authorList>
    </citation>
    <scope>NUCLEOTIDE SEQUENCE [LARGE SCALE GENOMIC DNA]</scope>
    <source>
        <strain evidence="5 6">SA</strain>
    </source>
</reference>
<dbReference type="CDD" id="cd01135">
    <property type="entry name" value="V_A-ATPase_B"/>
    <property type="match status" value="1"/>
</dbReference>
<dbReference type="GO" id="GO:0046961">
    <property type="term" value="F:proton-transporting ATPase activity, rotational mechanism"/>
    <property type="evidence" value="ECO:0007669"/>
    <property type="project" value="TreeGrafter"/>
</dbReference>
<dbReference type="GO" id="GO:0005524">
    <property type="term" value="F:ATP binding"/>
    <property type="evidence" value="ECO:0007669"/>
    <property type="project" value="InterPro"/>
</dbReference>
<dbReference type="EMBL" id="QUTC01008666">
    <property type="protein sequence ID" value="RHY43151.1"/>
    <property type="molecule type" value="Genomic_DNA"/>
</dbReference>
<dbReference type="NCBIfam" id="NF003235">
    <property type="entry name" value="PRK04196.1"/>
    <property type="match status" value="1"/>
</dbReference>
<accession>A0A397CDJ3</accession>
<dbReference type="InterPro" id="IPR004100">
    <property type="entry name" value="ATPase_F1/V1/A1_a/bsu_N"/>
</dbReference>
<dbReference type="Pfam" id="PF02874">
    <property type="entry name" value="ATP-synt_ab_N"/>
    <property type="match status" value="1"/>
</dbReference>
<sequence length="727" mass="79605">MVLATSVDDVTAASSLPGPTTLISTGPRPSFLISQLAASSPLRATLEACADQPMTPNSFAFAHRGAPLQFPEHTRESAVAAARLGAGTIECDVTFTKDHELVCRHAQNDLHYTTNILLTPLASKCSTPFTPYNPDTNAPATAECWTSDLTLAEWRTLRGKMEGFNAKALTVEEYVQTGTPGFRTTLYAGVTSGTLMTLADSIELYEHMGVRHTPEAKAFVGGGFNWTRPAFVQKILDTYKTFSIPPTRVYIQSFFEQDVLYVVRNEPAFASTAVLLDSMQSMATAPNAATFAAWVDRGIRIWAPPLFALLDMQHGRLVASQIGLQARRAGLDIIGWSLERQGVLANDIVDDTWYYQSVLPAIHNEGFALEAIHVFVQELQLVGLFSDWAGTPAYYANCVGYGHNPVARSSHAATEETKMSHKGGHGSKSIDLQMFEVNAKAVVRDYYVEPRIVLEVQGSKAVVQVFEGTDGIDNRHTHCEFTGDVLKMPISEEMLGRAFNGSGKAIDGGPPVVAEDYLDIQGQPINPSCRDYPKEMIQTGISAIDVMNSIARGQKIPLFSAAGLPHNEIAAQICRQAGLVQRKDVMDSHQDNFAIVFGAMGVNMETARFFRNDFEEVPCLYHLGCMQNTALFMNLANDPTIERIITPRLALTTAEYLAYERDLHVLVILTDMSSYADALREVSAAREEVPGRRGYPGSITQLPILTMPNDDITHPIPDLTGYITEGQ</sequence>
<dbReference type="SUPFAM" id="SSF51695">
    <property type="entry name" value="PLC-like phosphodiesterases"/>
    <property type="match status" value="1"/>
</dbReference>
<dbReference type="InterPro" id="IPR027417">
    <property type="entry name" value="P-loop_NTPase"/>
</dbReference>
<dbReference type="InterPro" id="IPR017946">
    <property type="entry name" value="PLC-like_Pdiesterase_TIM-brl"/>
</dbReference>
<dbReference type="InterPro" id="IPR000194">
    <property type="entry name" value="ATPase_F1/V1/A1_a/bsu_nucl-bd"/>
</dbReference>
<dbReference type="GO" id="GO:0008081">
    <property type="term" value="F:phosphoric diester hydrolase activity"/>
    <property type="evidence" value="ECO:0007669"/>
    <property type="project" value="InterPro"/>
</dbReference>
<evidence type="ECO:0000313" key="5">
    <source>
        <dbReference type="EMBL" id="RHY43151.1"/>
    </source>
</evidence>
<comment type="caution">
    <text evidence="5">The sequence shown here is derived from an EMBL/GenBank/DDBJ whole genome shotgun (WGS) entry which is preliminary data.</text>
</comment>
<comment type="similarity">
    <text evidence="1">Belongs to the ATPase alpha/beta chains family.</text>
</comment>
<dbReference type="Pfam" id="PF00006">
    <property type="entry name" value="ATP-synt_ab"/>
    <property type="match status" value="1"/>
</dbReference>
<dbReference type="InterPro" id="IPR030395">
    <property type="entry name" value="GP_PDE_dom"/>
</dbReference>
<dbReference type="Pfam" id="PF03009">
    <property type="entry name" value="GDPD"/>
    <property type="match status" value="1"/>
</dbReference>
<keyword evidence="3" id="KW-0406">Ion transport</keyword>
<dbReference type="AlphaFoldDB" id="A0A397CDJ3"/>
<evidence type="ECO:0000313" key="6">
    <source>
        <dbReference type="Proteomes" id="UP000265716"/>
    </source>
</evidence>
<gene>
    <name evidence="5" type="ORF">DYB38_009966</name>
</gene>
<organism evidence="5 6">
    <name type="scientific">Aphanomyces astaci</name>
    <name type="common">Crayfish plague agent</name>
    <dbReference type="NCBI Taxonomy" id="112090"/>
    <lineage>
        <taxon>Eukaryota</taxon>
        <taxon>Sar</taxon>
        <taxon>Stramenopiles</taxon>
        <taxon>Oomycota</taxon>
        <taxon>Saprolegniomycetes</taxon>
        <taxon>Saprolegniales</taxon>
        <taxon>Verrucalvaceae</taxon>
        <taxon>Aphanomyces</taxon>
    </lineage>
</organism>
<dbReference type="InterPro" id="IPR022879">
    <property type="entry name" value="V-ATPase_su_B/beta"/>
</dbReference>
<dbReference type="GO" id="GO:0046034">
    <property type="term" value="P:ATP metabolic process"/>
    <property type="evidence" value="ECO:0007669"/>
    <property type="project" value="InterPro"/>
</dbReference>
<feature type="non-terminal residue" evidence="5">
    <location>
        <position position="727"/>
    </location>
</feature>
<dbReference type="Gene3D" id="3.20.20.190">
    <property type="entry name" value="Phosphatidylinositol (PI) phosphodiesterase"/>
    <property type="match status" value="1"/>
</dbReference>
<dbReference type="CDD" id="cd18118">
    <property type="entry name" value="ATP-synt_V_A-type_beta_N"/>
    <property type="match status" value="1"/>
</dbReference>